<keyword evidence="5" id="KW-0812">Transmembrane</keyword>
<dbReference type="SMART" id="SM00406">
    <property type="entry name" value="IGv"/>
    <property type="match status" value="1"/>
</dbReference>
<dbReference type="Gene3D" id="2.60.40.10">
    <property type="entry name" value="Immunoglobulins"/>
    <property type="match status" value="2"/>
</dbReference>
<dbReference type="PANTHER" id="PTHR24100:SF149">
    <property type="entry name" value="BG-LIKE ANTIGEN 1-RELATED"/>
    <property type="match status" value="1"/>
</dbReference>
<keyword evidence="2 5" id="KW-0472">Membrane</keyword>
<feature type="transmembrane region" description="Helical" evidence="5">
    <location>
        <begin position="242"/>
        <end position="262"/>
    </location>
</feature>
<evidence type="ECO:0000256" key="2">
    <source>
        <dbReference type="ARBA" id="ARBA00023136"/>
    </source>
</evidence>
<evidence type="ECO:0000259" key="7">
    <source>
        <dbReference type="PROSITE" id="PS50835"/>
    </source>
</evidence>
<organism evidence="8 9">
    <name type="scientific">Paramormyrops kingsleyae</name>
    <dbReference type="NCBI Taxonomy" id="1676925"/>
    <lineage>
        <taxon>Eukaryota</taxon>
        <taxon>Metazoa</taxon>
        <taxon>Chordata</taxon>
        <taxon>Craniata</taxon>
        <taxon>Vertebrata</taxon>
        <taxon>Euteleostomi</taxon>
        <taxon>Actinopterygii</taxon>
        <taxon>Neopterygii</taxon>
        <taxon>Teleostei</taxon>
        <taxon>Osteoglossocephala</taxon>
        <taxon>Osteoglossomorpha</taxon>
        <taxon>Osteoglossiformes</taxon>
        <taxon>Mormyridae</taxon>
        <taxon>Paramormyrops</taxon>
    </lineage>
</organism>
<feature type="compositionally biased region" description="Basic and acidic residues" evidence="4">
    <location>
        <begin position="271"/>
        <end position="288"/>
    </location>
</feature>
<dbReference type="SMART" id="SM00409">
    <property type="entry name" value="IG"/>
    <property type="match status" value="1"/>
</dbReference>
<evidence type="ECO:0000256" key="4">
    <source>
        <dbReference type="SAM" id="MobiDB-lite"/>
    </source>
</evidence>
<feature type="region of interest" description="Disordered" evidence="4">
    <location>
        <begin position="271"/>
        <end position="291"/>
    </location>
</feature>
<proteinExistence type="predicted"/>
<evidence type="ECO:0000313" key="9">
    <source>
        <dbReference type="Proteomes" id="UP000261540"/>
    </source>
</evidence>
<keyword evidence="6" id="KW-0732">Signal</keyword>
<dbReference type="InterPro" id="IPR013783">
    <property type="entry name" value="Ig-like_fold"/>
</dbReference>
<dbReference type="GO" id="GO:0005102">
    <property type="term" value="F:signaling receptor binding"/>
    <property type="evidence" value="ECO:0007669"/>
    <property type="project" value="TreeGrafter"/>
</dbReference>
<dbReference type="InterPro" id="IPR013106">
    <property type="entry name" value="Ig_V-set"/>
</dbReference>
<feature type="signal peptide" evidence="6">
    <location>
        <begin position="1"/>
        <end position="19"/>
    </location>
</feature>
<dbReference type="InterPro" id="IPR036179">
    <property type="entry name" value="Ig-like_dom_sf"/>
</dbReference>
<name>A0A3B3RSI5_9TELE</name>
<protein>
    <recommendedName>
        <fullName evidence="7">Ig-like domain-containing protein</fullName>
    </recommendedName>
</protein>
<evidence type="ECO:0000256" key="3">
    <source>
        <dbReference type="ARBA" id="ARBA00023319"/>
    </source>
</evidence>
<evidence type="ECO:0000256" key="1">
    <source>
        <dbReference type="ARBA" id="ARBA00004370"/>
    </source>
</evidence>
<dbReference type="GO" id="GO:0009897">
    <property type="term" value="C:external side of plasma membrane"/>
    <property type="evidence" value="ECO:0007669"/>
    <property type="project" value="TreeGrafter"/>
</dbReference>
<dbReference type="Pfam" id="PF07686">
    <property type="entry name" value="V-set"/>
    <property type="match status" value="1"/>
</dbReference>
<comment type="subcellular location">
    <subcellularLocation>
        <location evidence="1">Membrane</location>
    </subcellularLocation>
</comment>
<reference evidence="8" key="1">
    <citation type="submission" date="2025-08" db="UniProtKB">
        <authorList>
            <consortium name="Ensembl"/>
        </authorList>
    </citation>
    <scope>IDENTIFICATION</scope>
</reference>
<evidence type="ECO:0000256" key="5">
    <source>
        <dbReference type="SAM" id="Phobius"/>
    </source>
</evidence>
<dbReference type="GO" id="GO:0001817">
    <property type="term" value="P:regulation of cytokine production"/>
    <property type="evidence" value="ECO:0007669"/>
    <property type="project" value="TreeGrafter"/>
</dbReference>
<dbReference type="PROSITE" id="PS50835">
    <property type="entry name" value="IG_LIKE"/>
    <property type="match status" value="2"/>
</dbReference>
<evidence type="ECO:0000256" key="6">
    <source>
        <dbReference type="SAM" id="SignalP"/>
    </source>
</evidence>
<keyword evidence="3" id="KW-0393">Immunoglobulin domain</keyword>
<dbReference type="FunFam" id="2.60.40.10:FF:000208">
    <property type="entry name" value="Butyrophilin subfamily 1 member A1"/>
    <property type="match status" value="1"/>
</dbReference>
<dbReference type="PANTHER" id="PTHR24100">
    <property type="entry name" value="BUTYROPHILIN"/>
    <property type="match status" value="1"/>
</dbReference>
<feature type="chain" id="PRO_5017270597" description="Ig-like domain-containing protein" evidence="6">
    <location>
        <begin position="20"/>
        <end position="350"/>
    </location>
</feature>
<dbReference type="Pfam" id="PF22705">
    <property type="entry name" value="C2-set_3"/>
    <property type="match status" value="1"/>
</dbReference>
<sequence length="350" mass="38991">MASYMLAVLLFQQFIAVFGSFSVTVPQQPILAPVGSSVTLPCSISPSGSALDFEVRWYRPDNFTKPVLLYRDKQVQSNDQDSQYSGRVSLVLGSLQEGVMSLHLMNVTVEDMSTYQCYVSSNVHYDSGTISLIVSELGAPPVMSVSPVNGNDWNVSCASDGWHPKPDLRWSDSRASTLQHNHLLVKKDSHGMVSVQSWILVSPPFSGFLSCTISLQGGDSREGRIALRDTMLQSVAGHWKPAFIVTILVFLLSIIAAVLWFVKYRKRESATSKTREEKTEPDGMESPKETAPLLGKTELPLLFNQYGFFAHIYLKPLCLKIINFLWLFSLHAATCDFKDDLKKFTLILIV</sequence>
<feature type="domain" description="Ig-like" evidence="7">
    <location>
        <begin position="35"/>
        <end position="131"/>
    </location>
</feature>
<dbReference type="InterPro" id="IPR053896">
    <property type="entry name" value="BTN3A2-like_Ig-C"/>
</dbReference>
<dbReference type="InterPro" id="IPR003599">
    <property type="entry name" value="Ig_sub"/>
</dbReference>
<dbReference type="InterPro" id="IPR007110">
    <property type="entry name" value="Ig-like_dom"/>
</dbReference>
<dbReference type="SUPFAM" id="SSF48726">
    <property type="entry name" value="Immunoglobulin"/>
    <property type="match status" value="2"/>
</dbReference>
<dbReference type="AlphaFoldDB" id="A0A3B3RSI5"/>
<keyword evidence="5" id="KW-1133">Transmembrane helix</keyword>
<keyword evidence="9" id="KW-1185">Reference proteome</keyword>
<feature type="domain" description="Ig-like" evidence="7">
    <location>
        <begin position="140"/>
        <end position="226"/>
    </location>
</feature>
<dbReference type="Ensembl" id="ENSPKIT00000002111.1">
    <property type="protein sequence ID" value="ENSPKIP00000021474.1"/>
    <property type="gene ID" value="ENSPKIG00000005844.1"/>
</dbReference>
<reference evidence="8" key="2">
    <citation type="submission" date="2025-09" db="UniProtKB">
        <authorList>
            <consortium name="Ensembl"/>
        </authorList>
    </citation>
    <scope>IDENTIFICATION</scope>
</reference>
<evidence type="ECO:0000313" key="8">
    <source>
        <dbReference type="Ensembl" id="ENSPKIP00000021474.1"/>
    </source>
</evidence>
<dbReference type="Proteomes" id="UP000261540">
    <property type="component" value="Unplaced"/>
</dbReference>
<accession>A0A3B3RSI5</accession>
<dbReference type="InterPro" id="IPR050504">
    <property type="entry name" value="IgSF_BTN/MOG"/>
</dbReference>
<dbReference type="GO" id="GO:0050852">
    <property type="term" value="P:T cell receptor signaling pathway"/>
    <property type="evidence" value="ECO:0007669"/>
    <property type="project" value="TreeGrafter"/>
</dbReference>
<dbReference type="GeneTree" id="ENSGT01120000271914"/>